<reference evidence="2 3" key="1">
    <citation type="submission" date="2016-07" db="EMBL/GenBank/DDBJ databases">
        <title>Pervasive Adenine N6-methylation of Active Genes in Fungi.</title>
        <authorList>
            <consortium name="DOE Joint Genome Institute"/>
            <person name="Mondo S.J."/>
            <person name="Dannebaum R.O."/>
            <person name="Kuo R.C."/>
            <person name="Labutti K."/>
            <person name="Haridas S."/>
            <person name="Kuo A."/>
            <person name="Salamov A."/>
            <person name="Ahrendt S.R."/>
            <person name="Lipzen A."/>
            <person name="Sullivan W."/>
            <person name="Andreopoulos W.B."/>
            <person name="Clum A."/>
            <person name="Lindquist E."/>
            <person name="Daum C."/>
            <person name="Ramamoorthy G.K."/>
            <person name="Gryganskyi A."/>
            <person name="Culley D."/>
            <person name="Magnuson J.K."/>
            <person name="James T.Y."/>
            <person name="O'Malley M.A."/>
            <person name="Stajich J.E."/>
            <person name="Spatafora J.W."/>
            <person name="Visel A."/>
            <person name="Grigoriev I.V."/>
        </authorList>
    </citation>
    <scope>NUCLEOTIDE SEQUENCE [LARGE SCALE GENOMIC DNA]</scope>
    <source>
        <strain evidence="2 3">JEL800</strain>
    </source>
</reference>
<feature type="signal peptide" evidence="1">
    <location>
        <begin position="1"/>
        <end position="17"/>
    </location>
</feature>
<evidence type="ECO:0000256" key="1">
    <source>
        <dbReference type="SAM" id="SignalP"/>
    </source>
</evidence>
<accession>A0A1Y2C217</accession>
<dbReference type="OrthoDB" id="676979at2759"/>
<evidence type="ECO:0000313" key="2">
    <source>
        <dbReference type="EMBL" id="ORY40355.1"/>
    </source>
</evidence>
<dbReference type="Gene3D" id="3.80.10.10">
    <property type="entry name" value="Ribonuclease Inhibitor"/>
    <property type="match status" value="1"/>
</dbReference>
<evidence type="ECO:0000313" key="3">
    <source>
        <dbReference type="Proteomes" id="UP000193642"/>
    </source>
</evidence>
<comment type="caution">
    <text evidence="2">The sequence shown here is derived from an EMBL/GenBank/DDBJ whole genome shotgun (WGS) entry which is preliminary data.</text>
</comment>
<feature type="chain" id="PRO_5012124100" description="L domain-like protein" evidence="1">
    <location>
        <begin position="18"/>
        <end position="241"/>
    </location>
</feature>
<dbReference type="InterPro" id="IPR001611">
    <property type="entry name" value="Leu-rich_rpt"/>
</dbReference>
<gene>
    <name evidence="2" type="ORF">BCR33DRAFT_362736</name>
</gene>
<protein>
    <recommendedName>
        <fullName evidence="4">L domain-like protein</fullName>
    </recommendedName>
</protein>
<keyword evidence="3" id="KW-1185">Reference proteome</keyword>
<evidence type="ECO:0008006" key="4">
    <source>
        <dbReference type="Google" id="ProtNLM"/>
    </source>
</evidence>
<keyword evidence="1" id="KW-0732">Signal</keyword>
<sequence>MQLLLPLLTSIATLAAAQNTQCLYLVKAFGGIVDLGQGNCVTPVNNTYVTYANWVAPAGTPGAVNAAPIIALRLSGVGLTSVPKDLNKLTALQILDLSNNKIVGQLPDTLSKITSLQSINLNGDNLFTASKKLQTWLMTGVPYALSAFVLLKFETDLVVKYRDVGGSCLPAAIPRSTACSPDLAYLTCLETANQGQMFTDPSFNNAWKLYNSGGAYDALSCSPKLGIHLLRTTSIKCFDTM</sequence>
<dbReference type="InterPro" id="IPR032675">
    <property type="entry name" value="LRR_dom_sf"/>
</dbReference>
<dbReference type="EMBL" id="MCGO01000035">
    <property type="protein sequence ID" value="ORY40355.1"/>
    <property type="molecule type" value="Genomic_DNA"/>
</dbReference>
<dbReference type="Pfam" id="PF13855">
    <property type="entry name" value="LRR_8"/>
    <property type="match status" value="1"/>
</dbReference>
<dbReference type="Proteomes" id="UP000193642">
    <property type="component" value="Unassembled WGS sequence"/>
</dbReference>
<dbReference type="AlphaFoldDB" id="A0A1Y2C217"/>
<dbReference type="STRING" id="329046.A0A1Y2C217"/>
<name>A0A1Y2C217_9FUNG</name>
<dbReference type="SUPFAM" id="SSF52058">
    <property type="entry name" value="L domain-like"/>
    <property type="match status" value="1"/>
</dbReference>
<organism evidence="2 3">
    <name type="scientific">Rhizoclosmatium globosum</name>
    <dbReference type="NCBI Taxonomy" id="329046"/>
    <lineage>
        <taxon>Eukaryota</taxon>
        <taxon>Fungi</taxon>
        <taxon>Fungi incertae sedis</taxon>
        <taxon>Chytridiomycota</taxon>
        <taxon>Chytridiomycota incertae sedis</taxon>
        <taxon>Chytridiomycetes</taxon>
        <taxon>Chytridiales</taxon>
        <taxon>Chytriomycetaceae</taxon>
        <taxon>Rhizoclosmatium</taxon>
    </lineage>
</organism>
<proteinExistence type="predicted"/>